<evidence type="ECO:0000256" key="1">
    <source>
        <dbReference type="SAM" id="MobiDB-lite"/>
    </source>
</evidence>
<keyword evidence="3" id="KW-1185">Reference proteome</keyword>
<name>A0A9K3I443_HELAN</name>
<dbReference type="AlphaFoldDB" id="A0A9K3I443"/>
<proteinExistence type="predicted"/>
<accession>A0A9K3I443</accession>
<dbReference type="Gramene" id="mRNA:HanXRQr2_Chr09g0376641">
    <property type="protein sequence ID" value="mRNA:HanXRQr2_Chr09g0376641"/>
    <property type="gene ID" value="HanXRQr2_Chr09g0376641"/>
</dbReference>
<dbReference type="EMBL" id="MNCJ02000324">
    <property type="protein sequence ID" value="KAF5789898.1"/>
    <property type="molecule type" value="Genomic_DNA"/>
</dbReference>
<sequence length="188" mass="20025">MVLFGGLGLFEVKGGPKKHAEKKPVEKAVRGRSRKKPEAPVVPPLVTQAAGISRSCFRRYTYYVVVSDTLEGLGVLGGGAAAVGTSAGSKPAGEKKRKPEEKAADAGGKKRSRIQIKRTTAVAQAKLVVAAESQDFSFLFDAPHSPARDVATDAGVNKEFSSTFVKMVFEPSVQAEDPGRRLQLRSLT</sequence>
<reference evidence="2" key="1">
    <citation type="journal article" date="2017" name="Nature">
        <title>The sunflower genome provides insights into oil metabolism, flowering and Asterid evolution.</title>
        <authorList>
            <person name="Badouin H."/>
            <person name="Gouzy J."/>
            <person name="Grassa C.J."/>
            <person name="Murat F."/>
            <person name="Staton S.E."/>
            <person name="Cottret L."/>
            <person name="Lelandais-Briere C."/>
            <person name="Owens G.L."/>
            <person name="Carrere S."/>
            <person name="Mayjonade B."/>
            <person name="Legrand L."/>
            <person name="Gill N."/>
            <person name="Kane N.C."/>
            <person name="Bowers J.E."/>
            <person name="Hubner S."/>
            <person name="Bellec A."/>
            <person name="Berard A."/>
            <person name="Berges H."/>
            <person name="Blanchet N."/>
            <person name="Boniface M.C."/>
            <person name="Brunel D."/>
            <person name="Catrice O."/>
            <person name="Chaidir N."/>
            <person name="Claudel C."/>
            <person name="Donnadieu C."/>
            <person name="Faraut T."/>
            <person name="Fievet G."/>
            <person name="Helmstetter N."/>
            <person name="King M."/>
            <person name="Knapp S.J."/>
            <person name="Lai Z."/>
            <person name="Le Paslier M.C."/>
            <person name="Lippi Y."/>
            <person name="Lorenzon L."/>
            <person name="Mandel J.R."/>
            <person name="Marage G."/>
            <person name="Marchand G."/>
            <person name="Marquand E."/>
            <person name="Bret-Mestries E."/>
            <person name="Morien E."/>
            <person name="Nambeesan S."/>
            <person name="Nguyen T."/>
            <person name="Pegot-Espagnet P."/>
            <person name="Pouilly N."/>
            <person name="Raftis F."/>
            <person name="Sallet E."/>
            <person name="Schiex T."/>
            <person name="Thomas J."/>
            <person name="Vandecasteele C."/>
            <person name="Vares D."/>
            <person name="Vear F."/>
            <person name="Vautrin S."/>
            <person name="Crespi M."/>
            <person name="Mangin B."/>
            <person name="Burke J.M."/>
            <person name="Salse J."/>
            <person name="Munos S."/>
            <person name="Vincourt P."/>
            <person name="Rieseberg L.H."/>
            <person name="Langlade N.B."/>
        </authorList>
    </citation>
    <scope>NUCLEOTIDE SEQUENCE</scope>
    <source>
        <tissue evidence="2">Leaves</tissue>
    </source>
</reference>
<evidence type="ECO:0000313" key="2">
    <source>
        <dbReference type="EMBL" id="KAF5789898.1"/>
    </source>
</evidence>
<gene>
    <name evidence="2" type="ORF">HanXRQr2_Chr09g0376641</name>
</gene>
<feature type="region of interest" description="Disordered" evidence="1">
    <location>
        <begin position="14"/>
        <end position="40"/>
    </location>
</feature>
<organism evidence="2 3">
    <name type="scientific">Helianthus annuus</name>
    <name type="common">Common sunflower</name>
    <dbReference type="NCBI Taxonomy" id="4232"/>
    <lineage>
        <taxon>Eukaryota</taxon>
        <taxon>Viridiplantae</taxon>
        <taxon>Streptophyta</taxon>
        <taxon>Embryophyta</taxon>
        <taxon>Tracheophyta</taxon>
        <taxon>Spermatophyta</taxon>
        <taxon>Magnoliopsida</taxon>
        <taxon>eudicotyledons</taxon>
        <taxon>Gunneridae</taxon>
        <taxon>Pentapetalae</taxon>
        <taxon>asterids</taxon>
        <taxon>campanulids</taxon>
        <taxon>Asterales</taxon>
        <taxon>Asteraceae</taxon>
        <taxon>Asteroideae</taxon>
        <taxon>Heliantheae alliance</taxon>
        <taxon>Heliantheae</taxon>
        <taxon>Helianthus</taxon>
    </lineage>
</organism>
<protein>
    <submittedName>
        <fullName evidence="2">Uncharacterized protein</fullName>
    </submittedName>
</protein>
<reference evidence="2" key="2">
    <citation type="submission" date="2020-06" db="EMBL/GenBank/DDBJ databases">
        <title>Helianthus annuus Genome sequencing and assembly Release 2.</title>
        <authorList>
            <person name="Gouzy J."/>
            <person name="Langlade N."/>
            <person name="Munos S."/>
        </authorList>
    </citation>
    <scope>NUCLEOTIDE SEQUENCE</scope>
    <source>
        <tissue evidence="2">Leaves</tissue>
    </source>
</reference>
<comment type="caution">
    <text evidence="2">The sequence shown here is derived from an EMBL/GenBank/DDBJ whole genome shotgun (WGS) entry which is preliminary data.</text>
</comment>
<evidence type="ECO:0000313" key="3">
    <source>
        <dbReference type="Proteomes" id="UP000215914"/>
    </source>
</evidence>
<feature type="compositionally biased region" description="Basic and acidic residues" evidence="1">
    <location>
        <begin position="92"/>
        <end position="108"/>
    </location>
</feature>
<feature type="region of interest" description="Disordered" evidence="1">
    <location>
        <begin position="84"/>
        <end position="112"/>
    </location>
</feature>
<dbReference type="Proteomes" id="UP000215914">
    <property type="component" value="Unassembled WGS sequence"/>
</dbReference>